<organism evidence="2 3">
    <name type="scientific">Roseobacter insulae</name>
    <dbReference type="NCBI Taxonomy" id="2859783"/>
    <lineage>
        <taxon>Bacteria</taxon>
        <taxon>Pseudomonadati</taxon>
        <taxon>Pseudomonadota</taxon>
        <taxon>Alphaproteobacteria</taxon>
        <taxon>Rhodobacterales</taxon>
        <taxon>Roseobacteraceae</taxon>
        <taxon>Roseobacter</taxon>
    </lineage>
</organism>
<reference evidence="2" key="1">
    <citation type="submission" date="2021-07" db="EMBL/GenBank/DDBJ databases">
        <title>Roseobacter insulae sp. nov., isolated from a tidal flat.</title>
        <authorList>
            <person name="Park S."/>
            <person name="Yoon J.-H."/>
        </authorList>
    </citation>
    <scope>NUCLEOTIDE SEQUENCE</scope>
    <source>
        <strain evidence="2">YSTF-M11</strain>
    </source>
</reference>
<sequence>MRNMIFALLVWLGLGGMVQAQQADIQATIDSQFQAFKADDFETAFGFASPTLQRLFQTPENFRSMVTQGYPMVWRPGAVRYLELREQGAAFWQRVMITDQQGRVHILDYRMLETDAGWRINGVQILDSSDFSA</sequence>
<dbReference type="RefSeq" id="WP_219499568.1">
    <property type="nucleotide sequence ID" value="NZ_JAHXDN010000001.1"/>
</dbReference>
<evidence type="ECO:0000313" key="2">
    <source>
        <dbReference type="EMBL" id="MBW4707104.1"/>
    </source>
</evidence>
<evidence type="ECO:0000313" key="3">
    <source>
        <dbReference type="Proteomes" id="UP001138661"/>
    </source>
</evidence>
<dbReference type="Pfam" id="PF16156">
    <property type="entry name" value="DUF4864"/>
    <property type="match status" value="1"/>
</dbReference>
<gene>
    <name evidence="2" type="ORF">KX928_04820</name>
</gene>
<dbReference type="Proteomes" id="UP001138661">
    <property type="component" value="Unassembled WGS sequence"/>
</dbReference>
<feature type="chain" id="PRO_5040911652" evidence="1">
    <location>
        <begin position="23"/>
        <end position="133"/>
    </location>
</feature>
<keyword evidence="3" id="KW-1185">Reference proteome</keyword>
<accession>A0A9X1FTH4</accession>
<feature type="signal peptide" evidence="1">
    <location>
        <begin position="1"/>
        <end position="22"/>
    </location>
</feature>
<proteinExistence type="predicted"/>
<dbReference type="AlphaFoldDB" id="A0A9X1FTH4"/>
<dbReference type="EMBL" id="JAHXDN010000001">
    <property type="protein sequence ID" value="MBW4707104.1"/>
    <property type="molecule type" value="Genomic_DNA"/>
</dbReference>
<dbReference type="InterPro" id="IPR032347">
    <property type="entry name" value="DUF4864"/>
</dbReference>
<keyword evidence="1" id="KW-0732">Signal</keyword>
<evidence type="ECO:0000256" key="1">
    <source>
        <dbReference type="SAM" id="SignalP"/>
    </source>
</evidence>
<comment type="caution">
    <text evidence="2">The sequence shown here is derived from an EMBL/GenBank/DDBJ whole genome shotgun (WGS) entry which is preliminary data.</text>
</comment>
<protein>
    <submittedName>
        <fullName evidence="2">DUF4864 domain-containing protein</fullName>
    </submittedName>
</protein>
<name>A0A9X1FTH4_9RHOB</name>